<dbReference type="EMBL" id="MU827798">
    <property type="protein sequence ID" value="KAJ7328145.1"/>
    <property type="molecule type" value="Genomic_DNA"/>
</dbReference>
<dbReference type="PANTHER" id="PTHR28133">
    <property type="entry name" value="REQUIRED FOR RESPIRATORY GROWTH PROTEIN 7, MITOCHONDRIAL"/>
    <property type="match status" value="1"/>
</dbReference>
<dbReference type="GO" id="GO:0009307">
    <property type="term" value="P:DNA restriction-modification system"/>
    <property type="evidence" value="ECO:0007669"/>
    <property type="project" value="InterPro"/>
</dbReference>
<dbReference type="GO" id="GO:0006281">
    <property type="term" value="P:DNA repair"/>
    <property type="evidence" value="ECO:0007669"/>
    <property type="project" value="UniProtKB-ARBA"/>
</dbReference>
<dbReference type="SUPFAM" id="SSF52980">
    <property type="entry name" value="Restriction endonuclease-like"/>
    <property type="match status" value="1"/>
</dbReference>
<accession>A0A9X0CDB0</accession>
<evidence type="ECO:0000259" key="3">
    <source>
        <dbReference type="Pfam" id="PF04471"/>
    </source>
</evidence>
<dbReference type="AlphaFoldDB" id="A0A9X0CDB0"/>
<dbReference type="InterPro" id="IPR018828">
    <property type="entry name" value="RRG7"/>
</dbReference>
<evidence type="ECO:0000256" key="1">
    <source>
        <dbReference type="ARBA" id="ARBA00004173"/>
    </source>
</evidence>
<sequence length="320" mass="36039">MNILTRRIVLSICSCTSDLCLSALPLSLRWYSSTTRQEFGRLFEEVVAQSLRKYSFDVAVCGGPKDRGVDFRGVWLLKSSFVRVVGQCRRYKKRLGPKHIRELEGTLTHEVKGTLGIVVTECGYSKDAYEVFMGSTFPIALTTLKGYSDELLHWYFDKGNDETCGSKNQDITERESDHNVQYKSTEVHLPRDTQIVDGHDSNVLEMINKDVFDTKEVNNLQQYNSTAVQEEVESSFNHKHIKDNDSNATDSNISWESDQCDTLRIMVDNDDPLANDFADIDASDNGQLTNANISEAGVGVFTMFELNPAARKLLPNLVVV</sequence>
<protein>
    <recommendedName>
        <fullName evidence="3">Restriction endonuclease type IV Mrr domain-containing protein</fullName>
    </recommendedName>
</protein>
<dbReference type="Pfam" id="PF04471">
    <property type="entry name" value="Mrr_cat"/>
    <property type="match status" value="1"/>
</dbReference>
<dbReference type="GO" id="GO:0005739">
    <property type="term" value="C:mitochondrion"/>
    <property type="evidence" value="ECO:0007669"/>
    <property type="project" value="UniProtKB-SubCell"/>
</dbReference>
<evidence type="ECO:0000313" key="4">
    <source>
        <dbReference type="EMBL" id="KAJ7328145.1"/>
    </source>
</evidence>
<name>A0A9X0CDB0_9CNID</name>
<dbReference type="Proteomes" id="UP001163046">
    <property type="component" value="Unassembled WGS sequence"/>
</dbReference>
<reference evidence="4" key="1">
    <citation type="submission" date="2023-01" db="EMBL/GenBank/DDBJ databases">
        <title>Genome assembly of the deep-sea coral Lophelia pertusa.</title>
        <authorList>
            <person name="Herrera S."/>
            <person name="Cordes E."/>
        </authorList>
    </citation>
    <scope>NUCLEOTIDE SEQUENCE</scope>
    <source>
        <strain evidence="4">USNM1676648</strain>
        <tissue evidence="4">Polyp</tissue>
    </source>
</reference>
<gene>
    <name evidence="4" type="ORF">OS493_025550</name>
</gene>
<evidence type="ECO:0000313" key="5">
    <source>
        <dbReference type="Proteomes" id="UP001163046"/>
    </source>
</evidence>
<dbReference type="GO" id="GO:0003677">
    <property type="term" value="F:DNA binding"/>
    <property type="evidence" value="ECO:0007669"/>
    <property type="project" value="InterPro"/>
</dbReference>
<comment type="subcellular location">
    <subcellularLocation>
        <location evidence="1">Mitochondrion</location>
    </subcellularLocation>
</comment>
<dbReference type="PANTHER" id="PTHR28133:SF1">
    <property type="entry name" value="REQUIRED FOR RESPIRATORY GROWTH PROTEIN 7, MITOCHONDRIAL"/>
    <property type="match status" value="1"/>
</dbReference>
<comment type="caution">
    <text evidence="4">The sequence shown here is derived from an EMBL/GenBank/DDBJ whole genome shotgun (WGS) entry which is preliminary data.</text>
</comment>
<keyword evidence="2" id="KW-0496">Mitochondrion</keyword>
<dbReference type="InterPro" id="IPR011856">
    <property type="entry name" value="tRNA_endonuc-like_dom_sf"/>
</dbReference>
<evidence type="ECO:0000256" key="2">
    <source>
        <dbReference type="ARBA" id="ARBA00023128"/>
    </source>
</evidence>
<dbReference type="Gene3D" id="3.40.1350.10">
    <property type="match status" value="1"/>
</dbReference>
<organism evidence="4 5">
    <name type="scientific">Desmophyllum pertusum</name>
    <dbReference type="NCBI Taxonomy" id="174260"/>
    <lineage>
        <taxon>Eukaryota</taxon>
        <taxon>Metazoa</taxon>
        <taxon>Cnidaria</taxon>
        <taxon>Anthozoa</taxon>
        <taxon>Hexacorallia</taxon>
        <taxon>Scleractinia</taxon>
        <taxon>Caryophylliina</taxon>
        <taxon>Caryophylliidae</taxon>
        <taxon>Desmophyllum</taxon>
    </lineage>
</organism>
<dbReference type="OrthoDB" id="20734at2759"/>
<keyword evidence="5" id="KW-1185">Reference proteome</keyword>
<feature type="domain" description="Restriction endonuclease type IV Mrr" evidence="3">
    <location>
        <begin position="41"/>
        <end position="142"/>
    </location>
</feature>
<dbReference type="InterPro" id="IPR011335">
    <property type="entry name" value="Restrct_endonuc-II-like"/>
</dbReference>
<proteinExistence type="predicted"/>
<dbReference type="GO" id="GO:0004519">
    <property type="term" value="F:endonuclease activity"/>
    <property type="evidence" value="ECO:0007669"/>
    <property type="project" value="InterPro"/>
</dbReference>
<dbReference type="InterPro" id="IPR007560">
    <property type="entry name" value="Restrct_endonuc_IV_Mrr"/>
</dbReference>